<organism evidence="2 3">
    <name type="scientific">Corynebacterium ammoniagenes</name>
    <name type="common">Brevibacterium ammoniagenes</name>
    <dbReference type="NCBI Taxonomy" id="1697"/>
    <lineage>
        <taxon>Bacteria</taxon>
        <taxon>Bacillati</taxon>
        <taxon>Actinomycetota</taxon>
        <taxon>Actinomycetes</taxon>
        <taxon>Mycobacteriales</taxon>
        <taxon>Corynebacteriaceae</taxon>
        <taxon>Corynebacterium</taxon>
    </lineage>
</organism>
<protein>
    <submittedName>
        <fullName evidence="2">RDD family protein</fullName>
    </submittedName>
</protein>
<evidence type="ECO:0000313" key="2">
    <source>
        <dbReference type="EMBL" id="GJN42084.1"/>
    </source>
</evidence>
<dbReference type="AlphaFoldDB" id="A0AAV5G1M7"/>
<sequence length="158" mass="16514">MGMANKKTWLDGPDIPGENDFGEAGRYPGENLGLPESGPGALASVMRRACGVFIDWILCLLVASVLTQFTNILGGTSTATFILWILVGIVGGILFARTPGMAILGMGVARIDVPGTTVGIWRGVVRTLLTACLFPAAMVDADGRGIHDRATGTVVIRS</sequence>
<dbReference type="PIRSF" id="PIRSF021697">
    <property type="entry name" value="UCP021697"/>
    <property type="match status" value="1"/>
</dbReference>
<evidence type="ECO:0000256" key="1">
    <source>
        <dbReference type="SAM" id="Phobius"/>
    </source>
</evidence>
<keyword evidence="1" id="KW-0472">Membrane</keyword>
<feature type="transmembrane region" description="Helical" evidence="1">
    <location>
        <begin position="52"/>
        <end position="73"/>
    </location>
</feature>
<dbReference type="PANTHER" id="PTHR36115:SF6">
    <property type="entry name" value="PROLINE-RICH ANTIGEN HOMOLOG"/>
    <property type="match status" value="1"/>
</dbReference>
<dbReference type="InterPro" id="IPR051791">
    <property type="entry name" value="Pra-immunoreactive"/>
</dbReference>
<keyword evidence="1" id="KW-0812">Transmembrane</keyword>
<feature type="transmembrane region" description="Helical" evidence="1">
    <location>
        <begin position="79"/>
        <end position="96"/>
    </location>
</feature>
<comment type="caution">
    <text evidence="2">The sequence shown here is derived from an EMBL/GenBank/DDBJ whole genome shotgun (WGS) entry which is preliminary data.</text>
</comment>
<name>A0AAV5G1M7_CORAM</name>
<accession>A0AAV5G1M7</accession>
<dbReference type="Proteomes" id="UP001054925">
    <property type="component" value="Unassembled WGS sequence"/>
</dbReference>
<gene>
    <name evidence="2" type="ORF">CAT723_05630</name>
</gene>
<reference evidence="2" key="1">
    <citation type="submission" date="2021-12" db="EMBL/GenBank/DDBJ databases">
        <title>Draft genome sequence of Corynebacterium ammoniagenes strain T-723.</title>
        <authorList>
            <person name="Matsuzawa M."/>
            <person name="Hiratani M."/>
            <person name="Abe I."/>
            <person name="Tsuji Y."/>
            <person name="Nakamura J."/>
        </authorList>
    </citation>
    <scope>NUCLEOTIDE SEQUENCE</scope>
    <source>
        <strain evidence="2">T-723</strain>
    </source>
</reference>
<dbReference type="EMBL" id="BQKK01000001">
    <property type="protein sequence ID" value="GJN42084.1"/>
    <property type="molecule type" value="Genomic_DNA"/>
</dbReference>
<dbReference type="PANTHER" id="PTHR36115">
    <property type="entry name" value="PROLINE-RICH ANTIGEN HOMOLOG-RELATED"/>
    <property type="match status" value="1"/>
</dbReference>
<keyword evidence="1" id="KW-1133">Transmembrane helix</keyword>
<proteinExistence type="predicted"/>
<evidence type="ECO:0000313" key="3">
    <source>
        <dbReference type="Proteomes" id="UP001054925"/>
    </source>
</evidence>
<dbReference type="InterPro" id="IPR016795">
    <property type="entry name" value="UCP021697"/>
</dbReference>